<keyword evidence="3" id="KW-0169">Cobalamin biosynthesis</keyword>
<dbReference type="KEGG" id="fms:M1R53_02785"/>
<comment type="pathway">
    <text evidence="1">Cofactor biosynthesis; adenosylcobalamin biosynthesis.</text>
</comment>
<dbReference type="InterPro" id="IPR000878">
    <property type="entry name" value="4pyrrol_Mease"/>
</dbReference>
<proteinExistence type="inferred from homology"/>
<keyword evidence="4 8" id="KW-0489">Methyltransferase</keyword>
<evidence type="ECO:0000256" key="5">
    <source>
        <dbReference type="ARBA" id="ARBA00022679"/>
    </source>
</evidence>
<dbReference type="InterPro" id="IPR003043">
    <property type="entry name" value="Uropor_MeTrfase_CS"/>
</dbReference>
<dbReference type="CDD" id="cd11641">
    <property type="entry name" value="Precorrin-4_C11-MT"/>
    <property type="match status" value="1"/>
</dbReference>
<dbReference type="Gene3D" id="3.40.1010.10">
    <property type="entry name" value="Cobalt-precorrin-4 Transmethylase, Domain 1"/>
    <property type="match status" value="1"/>
</dbReference>
<evidence type="ECO:0000256" key="6">
    <source>
        <dbReference type="ARBA" id="ARBA00022691"/>
    </source>
</evidence>
<evidence type="ECO:0000256" key="3">
    <source>
        <dbReference type="ARBA" id="ARBA00022573"/>
    </source>
</evidence>
<dbReference type="GO" id="GO:0046026">
    <property type="term" value="F:precorrin-4 C11-methyltransferase activity"/>
    <property type="evidence" value="ECO:0007669"/>
    <property type="project" value="UniProtKB-EC"/>
</dbReference>
<dbReference type="EMBL" id="CP096649">
    <property type="protein sequence ID" value="UQK59589.1"/>
    <property type="molecule type" value="Genomic_DNA"/>
</dbReference>
<keyword evidence="9" id="KW-1185">Reference proteome</keyword>
<evidence type="ECO:0000256" key="1">
    <source>
        <dbReference type="ARBA" id="ARBA00004953"/>
    </source>
</evidence>
<dbReference type="Pfam" id="PF00590">
    <property type="entry name" value="TP_methylase"/>
    <property type="match status" value="1"/>
</dbReference>
<accession>A0A9E7IW77</accession>
<dbReference type="InterPro" id="IPR050161">
    <property type="entry name" value="Siro_Cobalamin_biosynth"/>
</dbReference>
<evidence type="ECO:0000313" key="8">
    <source>
        <dbReference type="EMBL" id="UQK59589.1"/>
    </source>
</evidence>
<dbReference type="GO" id="GO:0032259">
    <property type="term" value="P:methylation"/>
    <property type="evidence" value="ECO:0007669"/>
    <property type="project" value="UniProtKB-KW"/>
</dbReference>
<dbReference type="EC" id="2.1.1.133" evidence="8"/>
<dbReference type="NCBIfam" id="TIGR01465">
    <property type="entry name" value="cobM_cbiF"/>
    <property type="match status" value="1"/>
</dbReference>
<dbReference type="PROSITE" id="PS00839">
    <property type="entry name" value="SUMT_1"/>
    <property type="match status" value="1"/>
</dbReference>
<dbReference type="RefSeq" id="WP_249242995.1">
    <property type="nucleotide sequence ID" value="NZ_CP096649.1"/>
</dbReference>
<dbReference type="Proteomes" id="UP000831151">
    <property type="component" value="Chromosome"/>
</dbReference>
<dbReference type="PANTHER" id="PTHR45790">
    <property type="entry name" value="SIROHEME SYNTHASE-RELATED"/>
    <property type="match status" value="1"/>
</dbReference>
<dbReference type="GO" id="GO:0009236">
    <property type="term" value="P:cobalamin biosynthetic process"/>
    <property type="evidence" value="ECO:0007669"/>
    <property type="project" value="UniProtKB-KW"/>
</dbReference>
<evidence type="ECO:0000256" key="4">
    <source>
        <dbReference type="ARBA" id="ARBA00022603"/>
    </source>
</evidence>
<dbReference type="InterPro" id="IPR014776">
    <property type="entry name" value="4pyrrole_Mease_sub2"/>
</dbReference>
<evidence type="ECO:0000256" key="2">
    <source>
        <dbReference type="ARBA" id="ARBA00005879"/>
    </source>
</evidence>
<keyword evidence="6" id="KW-0949">S-adenosyl-L-methionine</keyword>
<sequence length="251" mass="27495">MISFVGAGPGDSDLITVKGLKLLNAADVIIYAGSLVSKDILSGIKEGAKVFDSAKMTLEEVIEEFTKAEEAGLNTVRLHTGDPSIYGAIKEQIDTLDLLGYKYEVIPGVTSATAACARIAKEFTLPEVSQTLIITRMEGRTKVPETEKLAELAKHKTSMAIYLSASLTEKVQAALLEGYEDPNTPVVIAYKATWADEKIIYTNIANLVKDAKEHKITKHALILVGNFINAHYERSKLYDPSFSTEYRKAHE</sequence>
<gene>
    <name evidence="8" type="primary">cobM</name>
    <name evidence="8" type="ORF">M1R53_02785</name>
</gene>
<dbReference type="SUPFAM" id="SSF53790">
    <property type="entry name" value="Tetrapyrrole methylase"/>
    <property type="match status" value="1"/>
</dbReference>
<protein>
    <submittedName>
        <fullName evidence="8">Precorrin-4 C(11)-methyltransferase</fullName>
        <ecNumber evidence="8">2.1.1.133</ecNumber>
    </submittedName>
</protein>
<dbReference type="InterPro" id="IPR006362">
    <property type="entry name" value="Cbl_synth_CobM/CibF"/>
</dbReference>
<name>A0A9E7IW77_9FIRM</name>
<dbReference type="InterPro" id="IPR035996">
    <property type="entry name" value="4pyrrol_Methylase_sf"/>
</dbReference>
<dbReference type="AlphaFoldDB" id="A0A9E7IW77"/>
<dbReference type="InterPro" id="IPR014777">
    <property type="entry name" value="4pyrrole_Mease_sub1"/>
</dbReference>
<reference evidence="8" key="1">
    <citation type="submission" date="2022-04" db="EMBL/GenBank/DDBJ databases">
        <title>Complete genome sequences of Ezakiella coagulans and Fenollaria massiliensis.</title>
        <authorList>
            <person name="France M.T."/>
            <person name="Clifford J."/>
            <person name="Narina S."/>
            <person name="Rutt L."/>
            <person name="Ravel J."/>
        </authorList>
    </citation>
    <scope>NUCLEOTIDE SEQUENCE</scope>
    <source>
        <strain evidence="8">C0061C2</strain>
    </source>
</reference>
<dbReference type="Gene3D" id="3.30.950.10">
    <property type="entry name" value="Methyltransferase, Cobalt-precorrin-4 Transmethylase, Domain 2"/>
    <property type="match status" value="1"/>
</dbReference>
<feature type="domain" description="Tetrapyrrole methylase" evidence="7">
    <location>
        <begin position="1"/>
        <end position="207"/>
    </location>
</feature>
<comment type="similarity">
    <text evidence="2">Belongs to the precorrin methyltransferase family.</text>
</comment>
<evidence type="ECO:0000259" key="7">
    <source>
        <dbReference type="Pfam" id="PF00590"/>
    </source>
</evidence>
<keyword evidence="5 8" id="KW-0808">Transferase</keyword>
<dbReference type="PANTHER" id="PTHR45790:SF4">
    <property type="entry name" value="COBALT-PRECORRIN-4 C(11)-METHYLTRANSFERASE"/>
    <property type="match status" value="1"/>
</dbReference>
<evidence type="ECO:0000313" key="9">
    <source>
        <dbReference type="Proteomes" id="UP000831151"/>
    </source>
</evidence>
<organism evidence="8 9">
    <name type="scientific">Fenollaria massiliensis</name>
    <dbReference type="NCBI Taxonomy" id="938288"/>
    <lineage>
        <taxon>Bacteria</taxon>
        <taxon>Bacillati</taxon>
        <taxon>Bacillota</taxon>
        <taxon>Clostridia</taxon>
        <taxon>Eubacteriales</taxon>
        <taxon>Fenollaria</taxon>
    </lineage>
</organism>